<dbReference type="InterPro" id="IPR049326">
    <property type="entry name" value="Rhodopsin_dom_fungi"/>
</dbReference>
<comment type="similarity">
    <text evidence="5">Belongs to the SAT4 family.</text>
</comment>
<proteinExistence type="inferred from homology"/>
<feature type="transmembrane region" description="Helical" evidence="7">
    <location>
        <begin position="20"/>
        <end position="38"/>
    </location>
</feature>
<evidence type="ECO:0000256" key="4">
    <source>
        <dbReference type="ARBA" id="ARBA00023136"/>
    </source>
</evidence>
<dbReference type="OrthoDB" id="3529975at2759"/>
<dbReference type="PANTHER" id="PTHR33048:SF47">
    <property type="entry name" value="INTEGRAL MEMBRANE PROTEIN-RELATED"/>
    <property type="match status" value="1"/>
</dbReference>
<evidence type="ECO:0000256" key="2">
    <source>
        <dbReference type="ARBA" id="ARBA00022692"/>
    </source>
</evidence>
<dbReference type="PANTHER" id="PTHR33048">
    <property type="entry name" value="PTH11-LIKE INTEGRAL MEMBRANE PROTEIN (AFU_ORTHOLOGUE AFUA_5G11245)"/>
    <property type="match status" value="1"/>
</dbReference>
<dbReference type="Pfam" id="PF20684">
    <property type="entry name" value="Fung_rhodopsin"/>
    <property type="match status" value="1"/>
</dbReference>
<reference evidence="9" key="1">
    <citation type="journal article" date="2020" name="Stud. Mycol.">
        <title>101 Dothideomycetes genomes: a test case for predicting lifestyles and emergence of pathogens.</title>
        <authorList>
            <person name="Haridas S."/>
            <person name="Albert R."/>
            <person name="Binder M."/>
            <person name="Bloem J."/>
            <person name="Labutti K."/>
            <person name="Salamov A."/>
            <person name="Andreopoulos B."/>
            <person name="Baker S."/>
            <person name="Barry K."/>
            <person name="Bills G."/>
            <person name="Bluhm B."/>
            <person name="Cannon C."/>
            <person name="Castanera R."/>
            <person name="Culley D."/>
            <person name="Daum C."/>
            <person name="Ezra D."/>
            <person name="Gonzalez J."/>
            <person name="Henrissat B."/>
            <person name="Kuo A."/>
            <person name="Liang C."/>
            <person name="Lipzen A."/>
            <person name="Lutzoni F."/>
            <person name="Magnuson J."/>
            <person name="Mondo S."/>
            <person name="Nolan M."/>
            <person name="Ohm R."/>
            <person name="Pangilinan J."/>
            <person name="Park H.-J."/>
            <person name="Ramirez L."/>
            <person name="Alfaro M."/>
            <person name="Sun H."/>
            <person name="Tritt A."/>
            <person name="Yoshinaga Y."/>
            <person name="Zwiers L.-H."/>
            <person name="Turgeon B."/>
            <person name="Goodwin S."/>
            <person name="Spatafora J."/>
            <person name="Crous P."/>
            <person name="Grigoriev I."/>
        </authorList>
    </citation>
    <scope>NUCLEOTIDE SEQUENCE</scope>
    <source>
        <strain evidence="9">CBS 675.92</strain>
    </source>
</reference>
<evidence type="ECO:0000256" key="7">
    <source>
        <dbReference type="SAM" id="Phobius"/>
    </source>
</evidence>
<keyword evidence="3 7" id="KW-1133">Transmembrane helix</keyword>
<feature type="transmembrane region" description="Helical" evidence="7">
    <location>
        <begin position="142"/>
        <end position="167"/>
    </location>
</feature>
<evidence type="ECO:0000256" key="1">
    <source>
        <dbReference type="ARBA" id="ARBA00004141"/>
    </source>
</evidence>
<keyword evidence="10" id="KW-1185">Reference proteome</keyword>
<sequence>MSSEKVVYPPEFLAADRGPVLIGISILFLVIDTAIVALRFWSVRLIRKSATSVTLDDAVLLGAWLFNIGLCIVGFLVVQHGGSGRRAAWVLQTDPSKMIWWYKLVLATEWLCSPAIALPKISVLLLYLRIFTDKASRIISHALIYILIAYVVAYSIATGLQCIPLSYQWDPTIPGGRCFNVGLFWKSLSFPNIITDVIILVLPLPMIFKLQLSNGQKVGILAVFLSASIGLIASCIRMASFFSVRLLADPTWDSVELIGWSIAEPGLYLFAACAVQLRPLFSKFARNVGLKTQYGSGSRKAQSGGGSRVGNIRLGSMPSKHGMDNDASSTTNVIVTRDIAVTYEDGDSDRDSSNEWTTHHSHHVK</sequence>
<dbReference type="GO" id="GO:0016020">
    <property type="term" value="C:membrane"/>
    <property type="evidence" value="ECO:0007669"/>
    <property type="project" value="UniProtKB-SubCell"/>
</dbReference>
<evidence type="ECO:0000313" key="10">
    <source>
        <dbReference type="Proteomes" id="UP000800035"/>
    </source>
</evidence>
<gene>
    <name evidence="9" type="ORF">CC80DRAFT_594572</name>
</gene>
<organism evidence="9 10">
    <name type="scientific">Byssothecium circinans</name>
    <dbReference type="NCBI Taxonomy" id="147558"/>
    <lineage>
        <taxon>Eukaryota</taxon>
        <taxon>Fungi</taxon>
        <taxon>Dikarya</taxon>
        <taxon>Ascomycota</taxon>
        <taxon>Pezizomycotina</taxon>
        <taxon>Dothideomycetes</taxon>
        <taxon>Pleosporomycetidae</taxon>
        <taxon>Pleosporales</taxon>
        <taxon>Massarineae</taxon>
        <taxon>Massarinaceae</taxon>
        <taxon>Byssothecium</taxon>
    </lineage>
</organism>
<feature type="region of interest" description="Disordered" evidence="6">
    <location>
        <begin position="344"/>
        <end position="365"/>
    </location>
</feature>
<keyword evidence="4 7" id="KW-0472">Membrane</keyword>
<dbReference type="EMBL" id="ML976995">
    <property type="protein sequence ID" value="KAF1955429.1"/>
    <property type="molecule type" value="Genomic_DNA"/>
</dbReference>
<feature type="transmembrane region" description="Helical" evidence="7">
    <location>
        <begin position="220"/>
        <end position="242"/>
    </location>
</feature>
<evidence type="ECO:0000256" key="5">
    <source>
        <dbReference type="ARBA" id="ARBA00038359"/>
    </source>
</evidence>
<name>A0A6A5TUJ4_9PLEO</name>
<evidence type="ECO:0000259" key="8">
    <source>
        <dbReference type="Pfam" id="PF20684"/>
    </source>
</evidence>
<dbReference type="AlphaFoldDB" id="A0A6A5TUJ4"/>
<evidence type="ECO:0000256" key="6">
    <source>
        <dbReference type="SAM" id="MobiDB-lite"/>
    </source>
</evidence>
<evidence type="ECO:0000256" key="3">
    <source>
        <dbReference type="ARBA" id="ARBA00022989"/>
    </source>
</evidence>
<evidence type="ECO:0000313" key="9">
    <source>
        <dbReference type="EMBL" id="KAF1955429.1"/>
    </source>
</evidence>
<feature type="domain" description="Rhodopsin" evidence="8">
    <location>
        <begin position="39"/>
        <end position="283"/>
    </location>
</feature>
<feature type="transmembrane region" description="Helical" evidence="7">
    <location>
        <begin position="99"/>
        <end position="130"/>
    </location>
</feature>
<dbReference type="Proteomes" id="UP000800035">
    <property type="component" value="Unassembled WGS sequence"/>
</dbReference>
<protein>
    <submittedName>
        <fullName evidence="9">Integral membrane protein</fullName>
    </submittedName>
</protein>
<keyword evidence="2 7" id="KW-0812">Transmembrane</keyword>
<dbReference type="InterPro" id="IPR052337">
    <property type="entry name" value="SAT4-like"/>
</dbReference>
<feature type="transmembrane region" description="Helical" evidence="7">
    <location>
        <begin position="58"/>
        <end position="79"/>
    </location>
</feature>
<feature type="transmembrane region" description="Helical" evidence="7">
    <location>
        <begin position="257"/>
        <end position="277"/>
    </location>
</feature>
<comment type="subcellular location">
    <subcellularLocation>
        <location evidence="1">Membrane</location>
        <topology evidence="1">Multi-pass membrane protein</topology>
    </subcellularLocation>
</comment>
<accession>A0A6A5TUJ4</accession>
<feature type="transmembrane region" description="Helical" evidence="7">
    <location>
        <begin position="187"/>
        <end position="208"/>
    </location>
</feature>